<evidence type="ECO:0000259" key="10">
    <source>
        <dbReference type="Pfam" id="PF22421"/>
    </source>
</evidence>
<dbReference type="InterPro" id="IPR054608">
    <property type="entry name" value="SYY-like_C"/>
</dbReference>
<dbReference type="PANTHER" id="PTHR11766:SF0">
    <property type="entry name" value="TYROSINE--TRNA LIGASE, MITOCHONDRIAL"/>
    <property type="match status" value="1"/>
</dbReference>
<dbReference type="EC" id="6.1.1.1" evidence="8"/>
<dbReference type="HAMAP" id="MF_02006">
    <property type="entry name" value="Tyr_tRNA_synth_type1"/>
    <property type="match status" value="1"/>
</dbReference>
<feature type="binding site" evidence="8">
    <location>
        <position position="165"/>
    </location>
    <ligand>
        <name>L-tyrosine</name>
        <dbReference type="ChEBI" id="CHEBI:58315"/>
    </ligand>
</feature>
<dbReference type="NCBIfam" id="TIGR00234">
    <property type="entry name" value="tyrS"/>
    <property type="match status" value="1"/>
</dbReference>
<dbReference type="GO" id="GO:0005524">
    <property type="term" value="F:ATP binding"/>
    <property type="evidence" value="ECO:0007669"/>
    <property type="project" value="UniProtKB-UniRule"/>
</dbReference>
<gene>
    <name evidence="8 11" type="primary">tyrS</name>
    <name evidence="11" type="ORF">GCW_01645</name>
</gene>
<dbReference type="InterPro" id="IPR002305">
    <property type="entry name" value="aa-tRNA-synth_Ic"/>
</dbReference>
<dbReference type="SUPFAM" id="SSF55174">
    <property type="entry name" value="Alpha-L RNA-binding motif"/>
    <property type="match status" value="1"/>
</dbReference>
<comment type="similarity">
    <text evidence="8">Belongs to the class-I aminoacyl-tRNA synthetase family. TyrS type 1 subfamily.</text>
</comment>
<dbReference type="SUPFAM" id="SSF52374">
    <property type="entry name" value="Nucleotidylyl transferase"/>
    <property type="match status" value="1"/>
</dbReference>
<feature type="short sequence motif" description="'HIGH' region" evidence="8">
    <location>
        <begin position="38"/>
        <end position="47"/>
    </location>
</feature>
<keyword evidence="4 9" id="KW-0694">RNA-binding</keyword>
<dbReference type="GO" id="GO:0003723">
    <property type="term" value="F:RNA binding"/>
    <property type="evidence" value="ECO:0007669"/>
    <property type="project" value="UniProtKB-KW"/>
</dbReference>
<comment type="subcellular location">
    <subcellularLocation>
        <location evidence="8">Cytoplasm</location>
    </subcellularLocation>
</comment>
<evidence type="ECO:0000256" key="9">
    <source>
        <dbReference type="PROSITE-ProRule" id="PRU00182"/>
    </source>
</evidence>
<evidence type="ECO:0000256" key="5">
    <source>
        <dbReference type="ARBA" id="ARBA00022917"/>
    </source>
</evidence>
<dbReference type="EMBL" id="CP006916">
    <property type="protein sequence ID" value="AHB99581.1"/>
    <property type="molecule type" value="Genomic_DNA"/>
</dbReference>
<dbReference type="Pfam" id="PF22421">
    <property type="entry name" value="SYY_C-terminal"/>
    <property type="match status" value="1"/>
</dbReference>
<keyword evidence="6 8" id="KW-0030">Aminoacyl-tRNA synthetase</keyword>
<dbReference type="GO" id="GO:0004831">
    <property type="term" value="F:tyrosine-tRNA ligase activity"/>
    <property type="evidence" value="ECO:0007669"/>
    <property type="project" value="UniProtKB-UniRule"/>
</dbReference>
<dbReference type="InterPro" id="IPR024088">
    <property type="entry name" value="Tyr-tRNA-ligase_bac-type"/>
</dbReference>
<dbReference type="HOGENOM" id="CLU_024003_0_2_14"/>
<comment type="subunit">
    <text evidence="8">Homodimer.</text>
</comment>
<feature type="domain" description="Tyrosine--tRNA ligase SYY-like C-terminal" evidence="10">
    <location>
        <begin position="337"/>
        <end position="411"/>
    </location>
</feature>
<dbReference type="eggNOG" id="COG0162">
    <property type="taxonomic scope" value="Bacteria"/>
</dbReference>
<keyword evidence="3 8" id="KW-0067">ATP-binding</keyword>
<dbReference type="Pfam" id="PF00579">
    <property type="entry name" value="tRNA-synt_1b"/>
    <property type="match status" value="1"/>
</dbReference>
<organism evidence="11 12">
    <name type="scientific">Mycoplasmoides gallisepticum S6</name>
    <dbReference type="NCBI Taxonomy" id="1006581"/>
    <lineage>
        <taxon>Bacteria</taxon>
        <taxon>Bacillati</taxon>
        <taxon>Mycoplasmatota</taxon>
        <taxon>Mycoplasmoidales</taxon>
        <taxon>Mycoplasmoidaceae</taxon>
        <taxon>Mycoplasmoides</taxon>
    </lineage>
</organism>
<dbReference type="RefSeq" id="WP_011884159.1">
    <property type="nucleotide sequence ID" value="NC_023030.2"/>
</dbReference>
<evidence type="ECO:0000256" key="8">
    <source>
        <dbReference type="HAMAP-Rule" id="MF_02006"/>
    </source>
</evidence>
<proteinExistence type="inferred from homology"/>
<keyword evidence="8" id="KW-0963">Cytoplasm</keyword>
<evidence type="ECO:0000256" key="4">
    <source>
        <dbReference type="ARBA" id="ARBA00022884"/>
    </source>
</evidence>
<dbReference type="AlphaFoldDB" id="A0A0F6CKF9"/>
<accession>A0A0F6CKF9</accession>
<dbReference type="PROSITE" id="PS50889">
    <property type="entry name" value="S4"/>
    <property type="match status" value="1"/>
</dbReference>
<evidence type="ECO:0000256" key="3">
    <source>
        <dbReference type="ARBA" id="ARBA00022840"/>
    </source>
</evidence>
<dbReference type="InterPro" id="IPR014729">
    <property type="entry name" value="Rossmann-like_a/b/a_fold"/>
</dbReference>
<dbReference type="Proteomes" id="UP000018735">
    <property type="component" value="Chromosome"/>
</dbReference>
<keyword evidence="5 8" id="KW-0648">Protein biosynthesis</keyword>
<evidence type="ECO:0000313" key="11">
    <source>
        <dbReference type="EMBL" id="AHB99581.1"/>
    </source>
</evidence>
<dbReference type="KEGG" id="mgz:GCW_01645"/>
<sequence length="415" mass="47935">MDFISELKKRNIIKQISNEEKLALALKNQKGVYVGFDPSGESLHLGNLIPIIVLRYLKKVGFKTYAILGGATGLIGDPSGKTSERKVQDYEKITANANKIKVQLERYTQAKIINNIDFYQNMNLLNFLRDTGKLINIGYLLDKEFIRSRIENGISYAEFSYNIIQGHDFLHLYEQYDVQVQCGGSDQWGNITTGIDLIKRKYGEEKTPYLCGLTFNLLLNLNGHKFGKSEQGALYLDENLTHPYLIWQYIYNQDDQFIIDLIHRYVLDQSLEQLQELIEAHLANKKTRIAQKFLADYLVKFIHSQEHLDTVHKMNKALFDNQLDQLSDQEKLVVFASFDKVELDRNQSFMVIDFLLQAKVADSKRILRELIAQGSIQIDDLKITDPQAQLNVRKDQQLTVIKKGKKNYFIVVWKG</sequence>
<evidence type="ECO:0000256" key="1">
    <source>
        <dbReference type="ARBA" id="ARBA00022598"/>
    </source>
</evidence>
<feature type="binding site" evidence="8">
    <location>
        <position position="228"/>
    </location>
    <ligand>
        <name>ATP</name>
        <dbReference type="ChEBI" id="CHEBI:30616"/>
    </ligand>
</feature>
<dbReference type="InterPro" id="IPR001412">
    <property type="entry name" value="aa-tRNA-synth_I_CS"/>
</dbReference>
<dbReference type="CDD" id="cd00165">
    <property type="entry name" value="S4"/>
    <property type="match status" value="1"/>
</dbReference>
<dbReference type="Gene3D" id="3.40.50.620">
    <property type="entry name" value="HUPs"/>
    <property type="match status" value="1"/>
</dbReference>
<dbReference type="PANTHER" id="PTHR11766">
    <property type="entry name" value="TYROSYL-TRNA SYNTHETASE"/>
    <property type="match status" value="1"/>
</dbReference>
<dbReference type="GO" id="GO:0005829">
    <property type="term" value="C:cytosol"/>
    <property type="evidence" value="ECO:0007669"/>
    <property type="project" value="TreeGrafter"/>
</dbReference>
<keyword evidence="1 8" id="KW-0436">Ligase</keyword>
<dbReference type="InterPro" id="IPR024107">
    <property type="entry name" value="Tyr-tRNA-ligase_bac_1"/>
</dbReference>
<name>A0A0F6CKF9_MYCGL</name>
<evidence type="ECO:0000256" key="6">
    <source>
        <dbReference type="ARBA" id="ARBA00023146"/>
    </source>
</evidence>
<evidence type="ECO:0000313" key="12">
    <source>
        <dbReference type="Proteomes" id="UP000018735"/>
    </source>
</evidence>
<dbReference type="PRINTS" id="PR01040">
    <property type="entry name" value="TRNASYNTHTYR"/>
</dbReference>
<feature type="binding site" evidence="8">
    <location>
        <position position="33"/>
    </location>
    <ligand>
        <name>L-tyrosine</name>
        <dbReference type="ChEBI" id="CHEBI:58315"/>
    </ligand>
</feature>
<comment type="function">
    <text evidence="8">Catalyzes the attachment of tyrosine to tRNA(Tyr) in a two-step reaction: tyrosine is first activated by ATP to form Tyr-AMP and then transferred to the acceptor end of tRNA(Tyr).</text>
</comment>
<dbReference type="InterPro" id="IPR002307">
    <property type="entry name" value="Tyr-tRNA-ligase"/>
</dbReference>
<dbReference type="GO" id="GO:0006437">
    <property type="term" value="P:tyrosyl-tRNA aminoacylation"/>
    <property type="evidence" value="ECO:0007669"/>
    <property type="project" value="UniProtKB-UniRule"/>
</dbReference>
<feature type="short sequence motif" description="'KMSKS' region" evidence="8">
    <location>
        <begin position="225"/>
        <end position="229"/>
    </location>
</feature>
<evidence type="ECO:0000256" key="7">
    <source>
        <dbReference type="ARBA" id="ARBA00048248"/>
    </source>
</evidence>
<dbReference type="PROSITE" id="PS00178">
    <property type="entry name" value="AA_TRNA_LIGASE_I"/>
    <property type="match status" value="1"/>
</dbReference>
<comment type="catalytic activity">
    <reaction evidence="7 8">
        <text>tRNA(Tyr) + L-tyrosine + ATP = L-tyrosyl-tRNA(Tyr) + AMP + diphosphate + H(+)</text>
        <dbReference type="Rhea" id="RHEA:10220"/>
        <dbReference type="Rhea" id="RHEA-COMP:9706"/>
        <dbReference type="Rhea" id="RHEA-COMP:9707"/>
        <dbReference type="ChEBI" id="CHEBI:15378"/>
        <dbReference type="ChEBI" id="CHEBI:30616"/>
        <dbReference type="ChEBI" id="CHEBI:33019"/>
        <dbReference type="ChEBI" id="CHEBI:58315"/>
        <dbReference type="ChEBI" id="CHEBI:78442"/>
        <dbReference type="ChEBI" id="CHEBI:78536"/>
        <dbReference type="ChEBI" id="CHEBI:456215"/>
        <dbReference type="EC" id="6.1.1.1"/>
    </reaction>
</comment>
<dbReference type="InterPro" id="IPR036986">
    <property type="entry name" value="S4_RNA-bd_sf"/>
</dbReference>
<dbReference type="Gene3D" id="3.10.290.10">
    <property type="entry name" value="RNA-binding S4 domain"/>
    <property type="match status" value="1"/>
</dbReference>
<evidence type="ECO:0000256" key="2">
    <source>
        <dbReference type="ARBA" id="ARBA00022741"/>
    </source>
</evidence>
<feature type="binding site" evidence="8">
    <location>
        <position position="161"/>
    </location>
    <ligand>
        <name>L-tyrosine</name>
        <dbReference type="ChEBI" id="CHEBI:58315"/>
    </ligand>
</feature>
<keyword evidence="2 8" id="KW-0547">Nucleotide-binding</keyword>
<dbReference type="Gene3D" id="1.10.240.10">
    <property type="entry name" value="Tyrosyl-Transfer RNA Synthetase"/>
    <property type="match status" value="1"/>
</dbReference>
<protein>
    <recommendedName>
        <fullName evidence="8">Tyrosine--tRNA ligase</fullName>
        <ecNumber evidence="8">6.1.1.1</ecNumber>
    </recommendedName>
    <alternativeName>
        <fullName evidence="8">Tyrosyl-tRNA synthetase</fullName>
        <shortName evidence="8">TyrRS</shortName>
    </alternativeName>
</protein>
<reference evidence="11 12" key="1">
    <citation type="journal article" date="2011" name="PLoS ONE">
        <title>Core proteome of the minimal cell: comparative proteomics of three mollicute species.</title>
        <authorList>
            <person name="Fisunov G.Y."/>
            <person name="Alexeev D.G."/>
            <person name="Bazaleev N.A."/>
            <person name="Ladygina V.G."/>
            <person name="Galyamina M.A."/>
            <person name="Kondratov I.G."/>
            <person name="Zhukova N.A."/>
            <person name="Serebryakova M.V."/>
            <person name="Demina I.A."/>
            <person name="Govorun V.M."/>
        </authorList>
    </citation>
    <scope>NUCLEOTIDE SEQUENCE [LARGE SCALE GENOMIC DNA]</scope>
    <source>
        <strain evidence="11 12">S6</strain>
    </source>
</reference>